<keyword evidence="4" id="KW-1185">Reference proteome</keyword>
<evidence type="ECO:0000259" key="1">
    <source>
        <dbReference type="Pfam" id="PF23723"/>
    </source>
</evidence>
<protein>
    <recommendedName>
        <fullName evidence="5">Erythroid differentiation-related factor 1</fullName>
    </recommendedName>
</protein>
<name>A0A6G0SY19_APHGL</name>
<evidence type="ECO:0000259" key="2">
    <source>
        <dbReference type="Pfam" id="PF23788"/>
    </source>
</evidence>
<feature type="domain" description="EDRF1 TPR repeats region" evidence="1">
    <location>
        <begin position="564"/>
        <end position="916"/>
    </location>
</feature>
<proteinExistence type="predicted"/>
<dbReference type="EMBL" id="VYZN01000549">
    <property type="protein sequence ID" value="KAE9522854.1"/>
    <property type="molecule type" value="Genomic_DNA"/>
</dbReference>
<dbReference type="OrthoDB" id="419432at2759"/>
<evidence type="ECO:0000313" key="4">
    <source>
        <dbReference type="Proteomes" id="UP000475862"/>
    </source>
</evidence>
<evidence type="ECO:0008006" key="5">
    <source>
        <dbReference type="Google" id="ProtNLM"/>
    </source>
</evidence>
<gene>
    <name evidence="3" type="ORF">AGLY_016751</name>
</gene>
<comment type="caution">
    <text evidence="3">The sequence shown here is derived from an EMBL/GenBank/DDBJ whole genome shotgun (WGS) entry which is preliminary data.</text>
</comment>
<organism evidence="3 4">
    <name type="scientific">Aphis glycines</name>
    <name type="common">Soybean aphid</name>
    <dbReference type="NCBI Taxonomy" id="307491"/>
    <lineage>
        <taxon>Eukaryota</taxon>
        <taxon>Metazoa</taxon>
        <taxon>Ecdysozoa</taxon>
        <taxon>Arthropoda</taxon>
        <taxon>Hexapoda</taxon>
        <taxon>Insecta</taxon>
        <taxon>Pterygota</taxon>
        <taxon>Neoptera</taxon>
        <taxon>Paraneoptera</taxon>
        <taxon>Hemiptera</taxon>
        <taxon>Sternorrhyncha</taxon>
        <taxon>Aphidomorpha</taxon>
        <taxon>Aphidoidea</taxon>
        <taxon>Aphididae</taxon>
        <taxon>Aphidini</taxon>
        <taxon>Aphis</taxon>
        <taxon>Aphis</taxon>
    </lineage>
</organism>
<feature type="non-terminal residue" evidence="3">
    <location>
        <position position="1"/>
    </location>
</feature>
<dbReference type="Pfam" id="PF23723">
    <property type="entry name" value="TPR_EDRF1"/>
    <property type="match status" value="1"/>
</dbReference>
<sequence length="930" mass="108808">IGGLDSHIGQINNVCNETSSLASPLLKQLMPEEVFPQRPQINRLFNRNVLWDFNDLKMFIGTDLPIFRNDNNSSLSAKLRNMSKPLSMLTAIDYWLENLMNDIPVIEFCYHINGIVQKYEEVKTENIPCLNGSNFSPSAIYDYMQYMISFLKENTTIVGHTYWLFKGKDEDTVNLYDLTTLYTESLTDSPNPFTIPVTILLYRVAHKLLKHNPESRKPINTVNIILLLNNILKLLDKTKYPEIIVFVNYMQLDIYNKMYIDSLRTNDLNYCDDCSDPCHAFNVIPPYFYENYEIVSHEKKSIFQISEYLTSKYNLKPVDKCLYKALYYIGGILSCLQNLKKDKDIMVCNIKTSSGTRHIITNLISEVIASNKKNYKGMKKKNQYQDFKNLEDIESYIITELISMSWIDSLNVQNSDLDNFNLTQLLYENAFKIYFILGEKCYASKNFGISVNYIRRSLECKLRVSNNKVFDSFEDMLEHCGNCFSSIVSSWDKIEQYISEIESDEMFDSELREMLLHNSSEHCINKNLNIIPAKIIKSKESILSLAEHCYSRALLLTTDKKNILNKRMGFVYNEYTTFYMNEIIMAIQTNTPLTPIKLKWLIKKSKHYFTLGSDIFKDQGDLTNFTRIGLNFANLNVSIYTQNKCSKYQNSINEFMKYDNLLLKAIKVYEKILSEFNNNRSYNPSLWDDVNYELFSILYYLSVQKYSELQPDSTRSQQKCIIDSFNKALSYCDLKNDTPNRFQYEYRSAHIHSNLASLFSNHLEEYISNKSPEIGSVLLQIELYYNISYETYLKINCTFDCLNVLIEMIKLDMGFIDGKIDTQHEEKHVKSIIKKLRKYDTVFQMFLENKDYDLNFETIKLNFLKILHQNVCFLLKCMIKLGLTRTSKWLSDNVDQLKSIYKELLRNIIGDNNYLQLKIAINQLSSFSDN</sequence>
<dbReference type="InterPro" id="IPR056582">
    <property type="entry name" value="EDRF1_N"/>
</dbReference>
<dbReference type="AlphaFoldDB" id="A0A6G0SY19"/>
<dbReference type="PANTHER" id="PTHR15000">
    <property type="entry name" value="ERYTHROID DIFFERENTIATION-RELATED FACTOR 1"/>
    <property type="match status" value="1"/>
</dbReference>
<dbReference type="InterPro" id="IPR056583">
    <property type="entry name" value="EDRF1_TPR"/>
</dbReference>
<reference evidence="3 4" key="1">
    <citation type="submission" date="2019-08" db="EMBL/GenBank/DDBJ databases">
        <title>The genome of the soybean aphid Biotype 1, its phylome, world population structure and adaptation to the North American continent.</title>
        <authorList>
            <person name="Giordano R."/>
            <person name="Donthu R.K."/>
            <person name="Hernandez A.G."/>
            <person name="Wright C.L."/>
            <person name="Zimin A.V."/>
        </authorList>
    </citation>
    <scope>NUCLEOTIDE SEQUENCE [LARGE SCALE GENOMIC DNA]</scope>
    <source>
        <tissue evidence="3">Whole aphids</tissue>
    </source>
</reference>
<evidence type="ECO:0000313" key="3">
    <source>
        <dbReference type="EMBL" id="KAE9522854.1"/>
    </source>
</evidence>
<dbReference type="Proteomes" id="UP000475862">
    <property type="component" value="Unassembled WGS sequence"/>
</dbReference>
<accession>A0A6G0SY19</accession>
<dbReference type="PANTHER" id="PTHR15000:SF1">
    <property type="entry name" value="ERYTHROID DIFFERENTIATION-RELATED FACTOR 1"/>
    <property type="match status" value="1"/>
</dbReference>
<feature type="domain" description="EDRF1 N-terminal" evidence="2">
    <location>
        <begin position="44"/>
        <end position="256"/>
    </location>
</feature>
<dbReference type="Pfam" id="PF23788">
    <property type="entry name" value="EDRF1_N"/>
    <property type="match status" value="1"/>
</dbReference>
<dbReference type="GO" id="GO:0045893">
    <property type="term" value="P:positive regulation of DNA-templated transcription"/>
    <property type="evidence" value="ECO:0007669"/>
    <property type="project" value="TreeGrafter"/>
</dbReference>